<dbReference type="EMBL" id="JABXXO010000012">
    <property type="protein sequence ID" value="KAF7762509.1"/>
    <property type="molecule type" value="Genomic_DNA"/>
</dbReference>
<accession>A0A8H7C4H1</accession>
<dbReference type="AlphaFoldDB" id="A0A8H7C4H1"/>
<dbReference type="Proteomes" id="UP000629468">
    <property type="component" value="Unassembled WGS sequence"/>
</dbReference>
<reference evidence="1 2" key="1">
    <citation type="journal article" name="Sci. Rep.">
        <title>Telomere-to-telomere assembled and centromere annotated genomes of the two main subspecies of the button mushroom Agaricus bisporus reveal especially polymorphic chromosome ends.</title>
        <authorList>
            <person name="Sonnenberg A.S.M."/>
            <person name="Sedaghat-Telgerd N."/>
            <person name="Lavrijssen B."/>
            <person name="Ohm R.A."/>
            <person name="Hendrickx P.M."/>
            <person name="Scholtmeijer K."/>
            <person name="Baars J.J.P."/>
            <person name="van Peer A."/>
        </authorList>
    </citation>
    <scope>NUCLEOTIDE SEQUENCE [LARGE SCALE GENOMIC DNA]</scope>
    <source>
        <strain evidence="1 2">H119_p4</strain>
    </source>
</reference>
<name>A0A8H7C4H1_AGABI</name>
<sequence length="78" mass="8737">MTNDIRPTSVVDYTVGRGLSSTKSAWNESRSGTVILVSRSVGISHWFVISAIRHELLCGRAMTRRTYKIPEVSDNKIK</sequence>
<comment type="caution">
    <text evidence="1">The sequence shown here is derived from an EMBL/GenBank/DDBJ whole genome shotgun (WGS) entry which is preliminary data.</text>
</comment>
<gene>
    <name evidence="1" type="ORF">Agabi119p4_9102</name>
</gene>
<protein>
    <submittedName>
        <fullName evidence="1">Uncharacterized protein</fullName>
    </submittedName>
</protein>
<evidence type="ECO:0000313" key="1">
    <source>
        <dbReference type="EMBL" id="KAF7762509.1"/>
    </source>
</evidence>
<organism evidence="1 2">
    <name type="scientific">Agaricus bisporus var. burnettii</name>
    <dbReference type="NCBI Taxonomy" id="192524"/>
    <lineage>
        <taxon>Eukaryota</taxon>
        <taxon>Fungi</taxon>
        <taxon>Dikarya</taxon>
        <taxon>Basidiomycota</taxon>
        <taxon>Agaricomycotina</taxon>
        <taxon>Agaricomycetes</taxon>
        <taxon>Agaricomycetidae</taxon>
        <taxon>Agaricales</taxon>
        <taxon>Agaricineae</taxon>
        <taxon>Agaricaceae</taxon>
        <taxon>Agaricus</taxon>
    </lineage>
</organism>
<evidence type="ECO:0000313" key="2">
    <source>
        <dbReference type="Proteomes" id="UP000629468"/>
    </source>
</evidence>
<proteinExistence type="predicted"/>